<evidence type="ECO:0000313" key="2">
    <source>
        <dbReference type="EMBL" id="CAI9096118.1"/>
    </source>
</evidence>
<reference evidence="2" key="1">
    <citation type="submission" date="2023-03" db="EMBL/GenBank/DDBJ databases">
        <authorList>
            <person name="Julca I."/>
        </authorList>
    </citation>
    <scope>NUCLEOTIDE SEQUENCE</scope>
</reference>
<proteinExistence type="predicted"/>
<sequence length="56" mass="6086">MPDGLQTPSSVSDDREMDEMDLTNEIIKEAAFLGLGCGLILGLLMGGLMLYTRKPK</sequence>
<feature type="transmembrane region" description="Helical" evidence="1">
    <location>
        <begin position="30"/>
        <end position="51"/>
    </location>
</feature>
<dbReference type="AlphaFoldDB" id="A0AAV1CNA6"/>
<keyword evidence="1" id="KW-1133">Transmembrane helix</keyword>
<keyword evidence="3" id="KW-1185">Reference proteome</keyword>
<dbReference type="EMBL" id="OX459119">
    <property type="protein sequence ID" value="CAI9096118.1"/>
    <property type="molecule type" value="Genomic_DNA"/>
</dbReference>
<accession>A0AAV1CNA6</accession>
<keyword evidence="1" id="KW-0812">Transmembrane</keyword>
<organism evidence="2 3">
    <name type="scientific">Oldenlandia corymbosa var. corymbosa</name>
    <dbReference type="NCBI Taxonomy" id="529605"/>
    <lineage>
        <taxon>Eukaryota</taxon>
        <taxon>Viridiplantae</taxon>
        <taxon>Streptophyta</taxon>
        <taxon>Embryophyta</taxon>
        <taxon>Tracheophyta</taxon>
        <taxon>Spermatophyta</taxon>
        <taxon>Magnoliopsida</taxon>
        <taxon>eudicotyledons</taxon>
        <taxon>Gunneridae</taxon>
        <taxon>Pentapetalae</taxon>
        <taxon>asterids</taxon>
        <taxon>lamiids</taxon>
        <taxon>Gentianales</taxon>
        <taxon>Rubiaceae</taxon>
        <taxon>Rubioideae</taxon>
        <taxon>Spermacoceae</taxon>
        <taxon>Hedyotis-Oldenlandia complex</taxon>
        <taxon>Oldenlandia</taxon>
    </lineage>
</organism>
<keyword evidence="1" id="KW-0472">Membrane</keyword>
<dbReference type="Proteomes" id="UP001161247">
    <property type="component" value="Chromosome 2"/>
</dbReference>
<evidence type="ECO:0000256" key="1">
    <source>
        <dbReference type="SAM" id="Phobius"/>
    </source>
</evidence>
<evidence type="ECO:0000313" key="3">
    <source>
        <dbReference type="Proteomes" id="UP001161247"/>
    </source>
</evidence>
<name>A0AAV1CNA6_OLDCO</name>
<gene>
    <name evidence="2" type="ORF">OLC1_LOCUS6945</name>
</gene>
<protein>
    <submittedName>
        <fullName evidence="2">OLC1v1032197C1</fullName>
    </submittedName>
</protein>